<evidence type="ECO:0000256" key="1">
    <source>
        <dbReference type="SAM" id="MobiDB-lite"/>
    </source>
</evidence>
<accession>A0A166SM51</accession>
<gene>
    <name evidence="2" type="ORF">CT0861_01290</name>
</gene>
<dbReference type="STRING" id="708197.A0A166SM51"/>
<feature type="compositionally biased region" description="Basic and acidic residues" evidence="1">
    <location>
        <begin position="1"/>
        <end position="13"/>
    </location>
</feature>
<feature type="region of interest" description="Disordered" evidence="1">
    <location>
        <begin position="559"/>
        <end position="583"/>
    </location>
</feature>
<protein>
    <submittedName>
        <fullName evidence="2">Uncharacterized protein</fullName>
    </submittedName>
</protein>
<dbReference type="EMBL" id="LFIV01000082">
    <property type="protein sequence ID" value="KZL70915.1"/>
    <property type="molecule type" value="Genomic_DNA"/>
</dbReference>
<dbReference type="OrthoDB" id="3759773at2759"/>
<feature type="region of interest" description="Disordered" evidence="1">
    <location>
        <begin position="1"/>
        <end position="24"/>
    </location>
</feature>
<reference evidence="2 3" key="1">
    <citation type="submission" date="2015-06" db="EMBL/GenBank/DDBJ databases">
        <title>Survival trade-offs in plant roots during colonization by closely related pathogenic and mutualistic fungi.</title>
        <authorList>
            <person name="Hacquard S."/>
            <person name="Kracher B."/>
            <person name="Hiruma K."/>
            <person name="Weinman A."/>
            <person name="Muench P."/>
            <person name="Garrido Oter R."/>
            <person name="Ver Loren van Themaat E."/>
            <person name="Dallerey J.-F."/>
            <person name="Damm U."/>
            <person name="Henrissat B."/>
            <person name="Lespinet O."/>
            <person name="Thon M."/>
            <person name="Kemen E."/>
            <person name="McHardy A.C."/>
            <person name="Schulze-Lefert P."/>
            <person name="O'Connell R.J."/>
        </authorList>
    </citation>
    <scope>NUCLEOTIDE SEQUENCE [LARGE SCALE GENOMIC DNA]</scope>
    <source>
        <strain evidence="2 3">0861</strain>
    </source>
</reference>
<name>A0A166SM51_9PEZI</name>
<sequence length="640" mass="71435">MPRRDQADVHSGDGRSPSHGHDFYELAPPFRGRRWADDELASRVASSLADACAAGETTDLATLHRLAVESDEVLRQIKSDWGLLDGVPRPSGPCQAAVPDLENQHARLRDLITQRSRPHQRPLRLQDLPPEILANVVAHCERGACTREEDPDLAATVAARPPGDVAAIRNLRLTCRVLADLAAPHLVRVVDVAMTPASLAKLDAVSRHPTISGGVLRVRVGLAWYPAQLKTDWANFVHFVLRSLLIEATRDNRAGELCKEDLAKHRARMEEWRRYHAEPPFLVRAFAEYQRRCEEYEAARAGFGDAVARAVARMRNARRVEVNDKIAQDRRDEWHRRHEPRRENDPLVDEQALSELLALPMRWEHAAAYGWGEASDHPVEALRELLANLGRRDVGLTRLVVNLTPPVRYHGLACTGAEREHITKAVRELRFAVFEVKPSASVHASFDVPTWPPRGPEELEGLGTFMSAALASEKLVSVNLNFGALRRENQDLWTLDTLLKSAPQNWRSLSRLDLQHPCLSASDLEALAGARVTWFGIHSPHLTEGSWADVLDMLRGRADPKRRDKDETPMEVEGLMQPTGGETETMTGAQYNVIFSRPGATGHFGGSAPYEEQLDAVRRLSPAMQFVSHLLDENPVRAVL</sequence>
<organism evidence="2 3">
    <name type="scientific">Colletotrichum tofieldiae</name>
    <dbReference type="NCBI Taxonomy" id="708197"/>
    <lineage>
        <taxon>Eukaryota</taxon>
        <taxon>Fungi</taxon>
        <taxon>Dikarya</taxon>
        <taxon>Ascomycota</taxon>
        <taxon>Pezizomycotina</taxon>
        <taxon>Sordariomycetes</taxon>
        <taxon>Hypocreomycetidae</taxon>
        <taxon>Glomerellales</taxon>
        <taxon>Glomerellaceae</taxon>
        <taxon>Colletotrichum</taxon>
        <taxon>Colletotrichum spaethianum species complex</taxon>
    </lineage>
</organism>
<comment type="caution">
    <text evidence="2">The sequence shown here is derived from an EMBL/GenBank/DDBJ whole genome shotgun (WGS) entry which is preliminary data.</text>
</comment>
<keyword evidence="3" id="KW-1185">Reference proteome</keyword>
<dbReference type="Proteomes" id="UP000076552">
    <property type="component" value="Unassembled WGS sequence"/>
</dbReference>
<evidence type="ECO:0000313" key="2">
    <source>
        <dbReference type="EMBL" id="KZL70915.1"/>
    </source>
</evidence>
<feature type="compositionally biased region" description="Basic and acidic residues" evidence="1">
    <location>
        <begin position="559"/>
        <end position="568"/>
    </location>
</feature>
<evidence type="ECO:0000313" key="3">
    <source>
        <dbReference type="Proteomes" id="UP000076552"/>
    </source>
</evidence>
<dbReference type="AlphaFoldDB" id="A0A166SM51"/>
<proteinExistence type="predicted"/>